<feature type="non-terminal residue" evidence="1">
    <location>
        <position position="1"/>
    </location>
</feature>
<dbReference type="PANTHER" id="PTHR35046:SF9">
    <property type="entry name" value="RNA-DIRECTED DNA POLYMERASE"/>
    <property type="match status" value="1"/>
</dbReference>
<name>A0A371H3N6_MUCPR</name>
<protein>
    <submittedName>
        <fullName evidence="1">Uncharacterized protein</fullName>
    </submittedName>
</protein>
<gene>
    <name evidence="1" type="ORF">CR513_19829</name>
</gene>
<dbReference type="AlphaFoldDB" id="A0A371H3N6"/>
<dbReference type="OrthoDB" id="1432876at2759"/>
<evidence type="ECO:0000313" key="1">
    <source>
        <dbReference type="EMBL" id="RDX97399.1"/>
    </source>
</evidence>
<proteinExistence type="predicted"/>
<sequence>MDLTQLNYTTTKKELLAIVIEVPVDEAGCEAEIDLEFGLEIRDKKGVENAVADHLSQLERGVDPLPILDEFLGEHILQLENVKPWYENICNFLVASAFPQGASKAYKEKLESEDKYYIWDDPYLWRLYNGQVIHRSNRSSIYVIQHGLYAQLSIPTSLWIDISMDFVLGFSRLRGSNDSIFVVVNRFSKINHFIPCHKVDDACHMANLFFRVVVK</sequence>
<dbReference type="Proteomes" id="UP000257109">
    <property type="component" value="Unassembled WGS sequence"/>
</dbReference>
<dbReference type="STRING" id="157652.A0A371H3N6"/>
<dbReference type="EMBL" id="QJKJ01003667">
    <property type="protein sequence ID" value="RDX97399.1"/>
    <property type="molecule type" value="Genomic_DNA"/>
</dbReference>
<reference evidence="1" key="1">
    <citation type="submission" date="2018-05" db="EMBL/GenBank/DDBJ databases">
        <title>Draft genome of Mucuna pruriens seed.</title>
        <authorList>
            <person name="Nnadi N.E."/>
            <person name="Vos R."/>
            <person name="Hasami M.H."/>
            <person name="Devisetty U.K."/>
            <person name="Aguiy J.C."/>
        </authorList>
    </citation>
    <scope>NUCLEOTIDE SEQUENCE [LARGE SCALE GENOMIC DNA]</scope>
    <source>
        <strain evidence="1">JCA_2017</strain>
    </source>
</reference>
<evidence type="ECO:0000313" key="2">
    <source>
        <dbReference type="Proteomes" id="UP000257109"/>
    </source>
</evidence>
<organism evidence="1 2">
    <name type="scientific">Mucuna pruriens</name>
    <name type="common">Velvet bean</name>
    <name type="synonym">Dolichos pruriens</name>
    <dbReference type="NCBI Taxonomy" id="157652"/>
    <lineage>
        <taxon>Eukaryota</taxon>
        <taxon>Viridiplantae</taxon>
        <taxon>Streptophyta</taxon>
        <taxon>Embryophyta</taxon>
        <taxon>Tracheophyta</taxon>
        <taxon>Spermatophyta</taxon>
        <taxon>Magnoliopsida</taxon>
        <taxon>eudicotyledons</taxon>
        <taxon>Gunneridae</taxon>
        <taxon>Pentapetalae</taxon>
        <taxon>rosids</taxon>
        <taxon>fabids</taxon>
        <taxon>Fabales</taxon>
        <taxon>Fabaceae</taxon>
        <taxon>Papilionoideae</taxon>
        <taxon>50 kb inversion clade</taxon>
        <taxon>NPAAA clade</taxon>
        <taxon>indigoferoid/millettioid clade</taxon>
        <taxon>Phaseoleae</taxon>
        <taxon>Mucuna</taxon>
    </lineage>
</organism>
<keyword evidence="2" id="KW-1185">Reference proteome</keyword>
<comment type="caution">
    <text evidence="1">The sequence shown here is derived from an EMBL/GenBank/DDBJ whole genome shotgun (WGS) entry which is preliminary data.</text>
</comment>
<accession>A0A371H3N6</accession>
<dbReference type="PANTHER" id="PTHR35046">
    <property type="entry name" value="ZINC KNUCKLE (CCHC-TYPE) FAMILY PROTEIN"/>
    <property type="match status" value="1"/>
</dbReference>